<organism evidence="1">
    <name type="scientific">freshwater metagenome</name>
    <dbReference type="NCBI Taxonomy" id="449393"/>
    <lineage>
        <taxon>unclassified sequences</taxon>
        <taxon>metagenomes</taxon>
        <taxon>ecological metagenomes</taxon>
    </lineage>
</organism>
<proteinExistence type="predicted"/>
<name>A0A6J5ZY52_9ZZZZ</name>
<reference evidence="1" key="1">
    <citation type="submission" date="2020-05" db="EMBL/GenBank/DDBJ databases">
        <authorList>
            <person name="Chiriac C."/>
            <person name="Salcher M."/>
            <person name="Ghai R."/>
            <person name="Kavagutti S V."/>
        </authorList>
    </citation>
    <scope>NUCLEOTIDE SEQUENCE</scope>
</reference>
<evidence type="ECO:0000313" key="1">
    <source>
        <dbReference type="EMBL" id="CAB4347321.1"/>
    </source>
</evidence>
<dbReference type="EMBL" id="CAESAN010000193">
    <property type="protein sequence ID" value="CAB4347321.1"/>
    <property type="molecule type" value="Genomic_DNA"/>
</dbReference>
<protein>
    <submittedName>
        <fullName evidence="1">Unannotated protein</fullName>
    </submittedName>
</protein>
<accession>A0A6J5ZY52</accession>
<gene>
    <name evidence="1" type="ORF">UFOPK3547_01642</name>
</gene>
<sequence>MYQVSRGIYRELSTEIVTGREGHEAVLKASEQAIERLATDRHYFAAPARSLFREIRVHFPIQSQARVWAVVRDYVAAADGAIAQLTTNGRDIFGNRLQCRATTRRGSSCRRLPSNANGYCPSHQHLAVTEEIELAPAA</sequence>
<dbReference type="AlphaFoldDB" id="A0A6J5ZY52"/>